<sequence>MNLAEIKSAALEMLLYVDSICKKEKLRYSIYYGTLLGAVRHGGFIPWDDDVDIVMPRNDYIKLLKILENDEKYILASPYNRTNYRYTFSKLFNPQTKLVSTQVFNYEEKDLGVFLDIFPFDGLPDNPVKQKEIGEEMDKLKLNFMNSIGKLYARSYSYPRSLAKLIIKYPLHRNLVRKGGYKFWNDLYEKKALDYPFEKSNFCGHLEYVKFSKAVYPTEWFEWDNLIPIQYEGYELQCIKNYEDFLTQYYGDYMKLPPKKEQISNHHYVAFWK</sequence>
<dbReference type="Pfam" id="PF04991">
    <property type="entry name" value="LicD"/>
    <property type="match status" value="1"/>
</dbReference>
<dbReference type="PANTHER" id="PTHR43404:SF2">
    <property type="entry name" value="LIPOPOLYSACCHARIDE CHOLINEPHOSPHOTRANSFERASE LICD"/>
    <property type="match status" value="1"/>
</dbReference>
<gene>
    <name evidence="2" type="ORF">OIE_03057</name>
</gene>
<name>A0A828ZQE6_ENTFC</name>
<dbReference type="AlphaFoldDB" id="A0A828ZQE6"/>
<dbReference type="InterPro" id="IPR052942">
    <property type="entry name" value="LPS_cholinephosphotransferase"/>
</dbReference>
<dbReference type="InterPro" id="IPR007074">
    <property type="entry name" value="LicD/FKTN/FKRP_NTP_transf"/>
</dbReference>
<proteinExistence type="predicted"/>
<dbReference type="PANTHER" id="PTHR43404">
    <property type="entry name" value="LIPOPOLYSACCHARIDE CHOLINEPHOSPHOTRANSFERASE LICD"/>
    <property type="match status" value="1"/>
</dbReference>
<evidence type="ECO:0000313" key="3">
    <source>
        <dbReference type="Proteomes" id="UP000010553"/>
    </source>
</evidence>
<dbReference type="EMBL" id="AHXC01000002">
    <property type="protein sequence ID" value="ELB04070.1"/>
    <property type="molecule type" value="Genomic_DNA"/>
</dbReference>
<evidence type="ECO:0000259" key="1">
    <source>
        <dbReference type="Pfam" id="PF04991"/>
    </source>
</evidence>
<protein>
    <recommendedName>
        <fullName evidence="1">LicD/FKTN/FKRP nucleotidyltransferase domain-containing protein</fullName>
    </recommendedName>
</protein>
<feature type="domain" description="LicD/FKTN/FKRP nucleotidyltransferase" evidence="1">
    <location>
        <begin position="21"/>
        <end position="251"/>
    </location>
</feature>
<reference evidence="2 3" key="1">
    <citation type="submission" date="2012-12" db="EMBL/GenBank/DDBJ databases">
        <title>The Genome Sequence of Enterococcus faecium E1590.</title>
        <authorList>
            <consortium name="The Broad Institute Genome Sequencing Platform"/>
            <consortium name="The Broad Institute Genome Sequencing Center for Infectious Disease"/>
            <person name="Earl A.M."/>
            <person name="Gilmore M.S."/>
            <person name="van Schaik W."/>
            <person name="Lebreton F."/>
            <person name="Willems R.J."/>
            <person name="Walker B."/>
            <person name="Young S.K."/>
            <person name="Zeng Q."/>
            <person name="Gargeya S."/>
            <person name="Fitzgerald M."/>
            <person name="Haas B."/>
            <person name="Abouelleil A."/>
            <person name="Alvarado L."/>
            <person name="Arachchi H.M."/>
            <person name="Berlin A.M."/>
            <person name="Chapman S.B."/>
            <person name="Dewar J."/>
            <person name="Goldberg J."/>
            <person name="Griggs A."/>
            <person name="Gujja S."/>
            <person name="Hansen M."/>
            <person name="Howarth C."/>
            <person name="Imamovic A."/>
            <person name="Larimer J."/>
            <person name="McCowan C."/>
            <person name="Murphy C."/>
            <person name="Neiman D."/>
            <person name="Pearson M."/>
            <person name="Priest M."/>
            <person name="Roberts A."/>
            <person name="Saif S."/>
            <person name="Shea T."/>
            <person name="Sisk P."/>
            <person name="Sykes S."/>
            <person name="Wortman J."/>
            <person name="Nusbaum C."/>
            <person name="Birren B."/>
        </authorList>
    </citation>
    <scope>NUCLEOTIDE SEQUENCE [LARGE SCALE GENOMIC DNA]</scope>
    <source>
        <strain evidence="2 3">E1590</strain>
    </source>
</reference>
<accession>A0A828ZQE6</accession>
<organism evidence="2 3">
    <name type="scientific">Enterococcus faecium EnGen0003</name>
    <dbReference type="NCBI Taxonomy" id="1138901"/>
    <lineage>
        <taxon>Bacteria</taxon>
        <taxon>Bacillati</taxon>
        <taxon>Bacillota</taxon>
        <taxon>Bacilli</taxon>
        <taxon>Lactobacillales</taxon>
        <taxon>Enterococcaceae</taxon>
        <taxon>Enterococcus</taxon>
    </lineage>
</organism>
<comment type="caution">
    <text evidence="2">The sequence shown here is derived from an EMBL/GenBank/DDBJ whole genome shotgun (WGS) entry which is preliminary data.</text>
</comment>
<evidence type="ECO:0000313" key="2">
    <source>
        <dbReference type="EMBL" id="ELB04070.1"/>
    </source>
</evidence>
<dbReference type="GO" id="GO:0009100">
    <property type="term" value="P:glycoprotein metabolic process"/>
    <property type="evidence" value="ECO:0007669"/>
    <property type="project" value="UniProtKB-ARBA"/>
</dbReference>
<dbReference type="Proteomes" id="UP000010553">
    <property type="component" value="Unassembled WGS sequence"/>
</dbReference>